<evidence type="ECO:0000313" key="2">
    <source>
        <dbReference type="Proteomes" id="UP000826234"/>
    </source>
</evidence>
<sequence length="113" mass="12230">LTSFHAAFLNGVFFPFTGGPAEEEAAGLSCRLPGRAHQDPLGVARLAVIQTTQDSEQDQWLEQRMAAMEERMLHLTNSVAAIMDHLGSSKDPYRKPVSNISEVGMVCVGSGDQ</sequence>
<dbReference type="EMBL" id="JAIPUX010000521">
    <property type="protein sequence ID" value="KAH0627218.1"/>
    <property type="molecule type" value="Genomic_DNA"/>
</dbReference>
<keyword evidence="2" id="KW-1185">Reference proteome</keyword>
<gene>
    <name evidence="1" type="ORF">JD844_002707</name>
</gene>
<protein>
    <submittedName>
        <fullName evidence="1">Uncharacterized protein</fullName>
    </submittedName>
</protein>
<proteinExistence type="predicted"/>
<name>A0ABQ7TDH4_PHRPL</name>
<feature type="non-terminal residue" evidence="1">
    <location>
        <position position="1"/>
    </location>
</feature>
<evidence type="ECO:0000313" key="1">
    <source>
        <dbReference type="EMBL" id="KAH0627218.1"/>
    </source>
</evidence>
<reference evidence="1 2" key="1">
    <citation type="journal article" date="2022" name="Gigascience">
        <title>A chromosome-level genome assembly and annotation of the desert horned lizard, Phrynosoma platyrhinos, provides insight into chromosomal rearrangements among reptiles.</title>
        <authorList>
            <person name="Koochekian N."/>
            <person name="Ascanio A."/>
            <person name="Farleigh K."/>
            <person name="Card D.C."/>
            <person name="Schield D.R."/>
            <person name="Castoe T.A."/>
            <person name="Jezkova T."/>
        </authorList>
    </citation>
    <scope>NUCLEOTIDE SEQUENCE [LARGE SCALE GENOMIC DNA]</scope>
    <source>
        <strain evidence="1">NK-2021</strain>
    </source>
</reference>
<comment type="caution">
    <text evidence="1">The sequence shown here is derived from an EMBL/GenBank/DDBJ whole genome shotgun (WGS) entry which is preliminary data.</text>
</comment>
<accession>A0ABQ7TDH4</accession>
<dbReference type="Proteomes" id="UP000826234">
    <property type="component" value="Unassembled WGS sequence"/>
</dbReference>
<organism evidence="1 2">
    <name type="scientific">Phrynosoma platyrhinos</name>
    <name type="common">Desert horned lizard</name>
    <dbReference type="NCBI Taxonomy" id="52577"/>
    <lineage>
        <taxon>Eukaryota</taxon>
        <taxon>Metazoa</taxon>
        <taxon>Chordata</taxon>
        <taxon>Craniata</taxon>
        <taxon>Vertebrata</taxon>
        <taxon>Euteleostomi</taxon>
        <taxon>Lepidosauria</taxon>
        <taxon>Squamata</taxon>
        <taxon>Bifurcata</taxon>
        <taxon>Unidentata</taxon>
        <taxon>Episquamata</taxon>
        <taxon>Toxicofera</taxon>
        <taxon>Iguania</taxon>
        <taxon>Phrynosomatidae</taxon>
        <taxon>Phrynosomatinae</taxon>
        <taxon>Phrynosoma</taxon>
    </lineage>
</organism>